<accession>A0ABT5X5V8</accession>
<dbReference type="RefSeq" id="WP_316965837.1">
    <property type="nucleotide sequence ID" value="NZ_JARFPK010000007.1"/>
</dbReference>
<evidence type="ECO:0000313" key="2">
    <source>
        <dbReference type="Proteomes" id="UP001220010"/>
    </source>
</evidence>
<keyword evidence="2" id="KW-1185">Reference proteome</keyword>
<name>A0ABT5X5V8_9EURY</name>
<reference evidence="1 2" key="1">
    <citation type="submission" date="2023-03" db="EMBL/GenBank/DDBJ databases">
        <title>WGS of Methanotrichaceae archaeon Mx.</title>
        <authorList>
            <person name="Sorokin D.Y."/>
            <person name="Merkel A.Y."/>
        </authorList>
    </citation>
    <scope>NUCLEOTIDE SEQUENCE [LARGE SCALE GENOMIC DNA]</scope>
    <source>
        <strain evidence="1 2">Mx</strain>
    </source>
</reference>
<evidence type="ECO:0000313" key="1">
    <source>
        <dbReference type="EMBL" id="MDF0590077.1"/>
    </source>
</evidence>
<organism evidence="1 2">
    <name type="scientific">Candidatus Methanocrinis natronophilus</name>
    <dbReference type="NCBI Taxonomy" id="3033396"/>
    <lineage>
        <taxon>Archaea</taxon>
        <taxon>Methanobacteriati</taxon>
        <taxon>Methanobacteriota</taxon>
        <taxon>Stenosarchaea group</taxon>
        <taxon>Methanomicrobia</taxon>
        <taxon>Methanotrichales</taxon>
        <taxon>Methanotrichaceae</taxon>
        <taxon>Methanocrinis</taxon>
    </lineage>
</organism>
<sequence>MRIIGSLRRLGVVDGLGGCPYVRGPLQQPGQHLCPEALLTGLCSTDQPPISRR</sequence>
<dbReference type="EMBL" id="JARFPK010000007">
    <property type="protein sequence ID" value="MDF0590077.1"/>
    <property type="molecule type" value="Genomic_DNA"/>
</dbReference>
<comment type="caution">
    <text evidence="1">The sequence shown here is derived from an EMBL/GenBank/DDBJ whole genome shotgun (WGS) entry which is preliminary data.</text>
</comment>
<dbReference type="Proteomes" id="UP001220010">
    <property type="component" value="Unassembled WGS sequence"/>
</dbReference>
<gene>
    <name evidence="1" type="ORF">P0O15_02650</name>
</gene>
<protein>
    <submittedName>
        <fullName evidence="1">Uncharacterized protein</fullName>
    </submittedName>
</protein>
<proteinExistence type="predicted"/>